<organism evidence="3 4">
    <name type="scientific">Candidatus Komeilibacteria bacterium CG_4_10_14_0_2_um_filter_37_10</name>
    <dbReference type="NCBI Taxonomy" id="1974470"/>
    <lineage>
        <taxon>Bacteria</taxon>
        <taxon>Candidatus Komeiliibacteriota</taxon>
    </lineage>
</organism>
<dbReference type="InterPro" id="IPR015797">
    <property type="entry name" value="NUDIX_hydrolase-like_dom_sf"/>
</dbReference>
<gene>
    <name evidence="3" type="ORF">COX77_04550</name>
</gene>
<dbReference type="EMBL" id="PFPO01000088">
    <property type="protein sequence ID" value="PIZ98427.1"/>
    <property type="molecule type" value="Genomic_DNA"/>
</dbReference>
<dbReference type="PANTHER" id="PTHR43222:SF2">
    <property type="entry name" value="NUDIX HYDROLASE 23, CHLOROPLASTIC"/>
    <property type="match status" value="1"/>
</dbReference>
<name>A0A2M7VDC9_9BACT</name>
<dbReference type="GO" id="GO:0016787">
    <property type="term" value="F:hydrolase activity"/>
    <property type="evidence" value="ECO:0007669"/>
    <property type="project" value="UniProtKB-KW"/>
</dbReference>
<dbReference type="InterPro" id="IPR020084">
    <property type="entry name" value="NUDIX_hydrolase_CS"/>
</dbReference>
<dbReference type="PROSITE" id="PS51462">
    <property type="entry name" value="NUDIX"/>
    <property type="match status" value="1"/>
</dbReference>
<sequence>MQPTFAVIVFYTNDNKILIQNRKSINKYNSNWGLFGGHLKEDESDLVAVIRETKEELDINIKEVELEYLGTVKTPAGQAYTSIFISQLKLDPDNINVLEGDGCELVSEDQCSKLKLSTGDIFRTKLIFDFLKLKN</sequence>
<keyword evidence="1" id="KW-0378">Hydrolase</keyword>
<reference evidence="4" key="1">
    <citation type="submission" date="2017-09" db="EMBL/GenBank/DDBJ databases">
        <title>Depth-based differentiation of microbial function through sediment-hosted aquifers and enrichment of novel symbionts in the deep terrestrial subsurface.</title>
        <authorList>
            <person name="Probst A.J."/>
            <person name="Ladd B."/>
            <person name="Jarett J.K."/>
            <person name="Geller-Mcgrath D.E."/>
            <person name="Sieber C.M.K."/>
            <person name="Emerson J.B."/>
            <person name="Anantharaman K."/>
            <person name="Thomas B.C."/>
            <person name="Malmstrom R."/>
            <person name="Stieglmeier M."/>
            <person name="Klingl A."/>
            <person name="Woyke T."/>
            <person name="Ryan C.M."/>
            <person name="Banfield J.F."/>
        </authorList>
    </citation>
    <scope>NUCLEOTIDE SEQUENCE [LARGE SCALE GENOMIC DNA]</scope>
</reference>
<dbReference type="Gene3D" id="3.90.79.10">
    <property type="entry name" value="Nucleoside Triphosphate Pyrophosphohydrolase"/>
    <property type="match status" value="1"/>
</dbReference>
<proteinExistence type="predicted"/>
<dbReference type="SUPFAM" id="SSF55811">
    <property type="entry name" value="Nudix"/>
    <property type="match status" value="1"/>
</dbReference>
<feature type="domain" description="Nudix hydrolase" evidence="2">
    <location>
        <begin position="1"/>
        <end position="129"/>
    </location>
</feature>
<protein>
    <recommendedName>
        <fullName evidence="2">Nudix hydrolase domain-containing protein</fullName>
    </recommendedName>
</protein>
<accession>A0A2M7VDC9</accession>
<evidence type="ECO:0000259" key="2">
    <source>
        <dbReference type="PROSITE" id="PS51462"/>
    </source>
</evidence>
<dbReference type="InterPro" id="IPR000086">
    <property type="entry name" value="NUDIX_hydrolase_dom"/>
</dbReference>
<evidence type="ECO:0000256" key="1">
    <source>
        <dbReference type="ARBA" id="ARBA00022801"/>
    </source>
</evidence>
<dbReference type="Pfam" id="PF00293">
    <property type="entry name" value="NUDIX"/>
    <property type="match status" value="1"/>
</dbReference>
<dbReference type="PANTHER" id="PTHR43222">
    <property type="entry name" value="NUDIX HYDROLASE 23"/>
    <property type="match status" value="1"/>
</dbReference>
<dbReference type="Proteomes" id="UP000230405">
    <property type="component" value="Unassembled WGS sequence"/>
</dbReference>
<comment type="caution">
    <text evidence="3">The sequence shown here is derived from an EMBL/GenBank/DDBJ whole genome shotgun (WGS) entry which is preliminary data.</text>
</comment>
<dbReference type="PROSITE" id="PS00893">
    <property type="entry name" value="NUDIX_BOX"/>
    <property type="match status" value="1"/>
</dbReference>
<dbReference type="AlphaFoldDB" id="A0A2M7VDC9"/>
<evidence type="ECO:0000313" key="3">
    <source>
        <dbReference type="EMBL" id="PIZ98427.1"/>
    </source>
</evidence>
<evidence type="ECO:0000313" key="4">
    <source>
        <dbReference type="Proteomes" id="UP000230405"/>
    </source>
</evidence>